<dbReference type="EMBL" id="OZ021737">
    <property type="protein sequence ID" value="CAK9317826.1"/>
    <property type="molecule type" value="Genomic_DNA"/>
</dbReference>
<name>A0ABP0YFG7_9ROSI</name>
<keyword evidence="2" id="KW-1185">Reference proteome</keyword>
<accession>A0ABP0YFG7</accession>
<evidence type="ECO:0000313" key="2">
    <source>
        <dbReference type="Proteomes" id="UP001642487"/>
    </source>
</evidence>
<dbReference type="Proteomes" id="UP001642487">
    <property type="component" value="Chromosome 3"/>
</dbReference>
<protein>
    <submittedName>
        <fullName evidence="1">Uncharacterized protein</fullName>
    </submittedName>
</protein>
<proteinExistence type="predicted"/>
<gene>
    <name evidence="1" type="ORF">CITCOLO1_LOCUS9775</name>
</gene>
<evidence type="ECO:0000313" key="1">
    <source>
        <dbReference type="EMBL" id="CAK9317826.1"/>
    </source>
</evidence>
<feature type="non-terminal residue" evidence="1">
    <location>
        <position position="1"/>
    </location>
</feature>
<feature type="non-terminal residue" evidence="1">
    <location>
        <position position="67"/>
    </location>
</feature>
<reference evidence="1 2" key="1">
    <citation type="submission" date="2024-03" db="EMBL/GenBank/DDBJ databases">
        <authorList>
            <person name="Gkanogiannis A."/>
            <person name="Becerra Lopez-Lavalle L."/>
        </authorList>
    </citation>
    <scope>NUCLEOTIDE SEQUENCE [LARGE SCALE GENOMIC DNA]</scope>
</reference>
<organism evidence="1 2">
    <name type="scientific">Citrullus colocynthis</name>
    <name type="common">colocynth</name>
    <dbReference type="NCBI Taxonomy" id="252529"/>
    <lineage>
        <taxon>Eukaryota</taxon>
        <taxon>Viridiplantae</taxon>
        <taxon>Streptophyta</taxon>
        <taxon>Embryophyta</taxon>
        <taxon>Tracheophyta</taxon>
        <taxon>Spermatophyta</taxon>
        <taxon>Magnoliopsida</taxon>
        <taxon>eudicotyledons</taxon>
        <taxon>Gunneridae</taxon>
        <taxon>Pentapetalae</taxon>
        <taxon>rosids</taxon>
        <taxon>fabids</taxon>
        <taxon>Cucurbitales</taxon>
        <taxon>Cucurbitaceae</taxon>
        <taxon>Benincaseae</taxon>
        <taxon>Citrullus</taxon>
    </lineage>
</organism>
<sequence length="67" mass="7968">VIEVEHHVKYLGLLVKLHKGKHKTFAFVKDQIWQHDEVTYVANLINENVGWDVDWINEFCHLNDVEL</sequence>